<sequence>VVKELALASERRKKILPVCLDSSGIPKSMEYQLAGIQRVEYVEREEERGLQAMIRSLGKLGVTVCEEASQEAAKTPGFISHDPSHHI</sequence>
<reference evidence="1" key="1">
    <citation type="submission" date="2018-05" db="EMBL/GenBank/DDBJ databases">
        <authorList>
            <person name="Lanie J.A."/>
            <person name="Ng W.-L."/>
            <person name="Kazmierczak K.M."/>
            <person name="Andrzejewski T.M."/>
            <person name="Davidsen T.M."/>
            <person name="Wayne K.J."/>
            <person name="Tettelin H."/>
            <person name="Glass J.I."/>
            <person name="Rusch D."/>
            <person name="Podicherti R."/>
            <person name="Tsui H.-C.T."/>
            <person name="Winkler M.E."/>
        </authorList>
    </citation>
    <scope>NUCLEOTIDE SEQUENCE</scope>
</reference>
<dbReference type="EMBL" id="UINC01102481">
    <property type="protein sequence ID" value="SVC64143.1"/>
    <property type="molecule type" value="Genomic_DNA"/>
</dbReference>
<name>A0A382NSG7_9ZZZZ</name>
<gene>
    <name evidence="1" type="ORF">METZ01_LOCUS316997</name>
</gene>
<organism evidence="1">
    <name type="scientific">marine metagenome</name>
    <dbReference type="NCBI Taxonomy" id="408172"/>
    <lineage>
        <taxon>unclassified sequences</taxon>
        <taxon>metagenomes</taxon>
        <taxon>ecological metagenomes</taxon>
    </lineage>
</organism>
<feature type="non-terminal residue" evidence="1">
    <location>
        <position position="1"/>
    </location>
</feature>
<protein>
    <submittedName>
        <fullName evidence="1">Uncharacterized protein</fullName>
    </submittedName>
</protein>
<dbReference type="AlphaFoldDB" id="A0A382NSG7"/>
<feature type="non-terminal residue" evidence="1">
    <location>
        <position position="87"/>
    </location>
</feature>
<accession>A0A382NSG7</accession>
<proteinExistence type="predicted"/>
<evidence type="ECO:0000313" key="1">
    <source>
        <dbReference type="EMBL" id="SVC64143.1"/>
    </source>
</evidence>